<dbReference type="InterPro" id="IPR000086">
    <property type="entry name" value="NUDIX_hydrolase_dom"/>
</dbReference>
<evidence type="ECO:0000256" key="2">
    <source>
        <dbReference type="ARBA" id="ARBA00022801"/>
    </source>
</evidence>
<organism evidence="4">
    <name type="scientific">Gaeumannomyces tritici (strain R3-111a-1)</name>
    <name type="common">Wheat and barley take-all root rot fungus</name>
    <name type="synonym">Gaeumannomyces graminis var. tritici</name>
    <dbReference type="NCBI Taxonomy" id="644352"/>
    <lineage>
        <taxon>Eukaryota</taxon>
        <taxon>Fungi</taxon>
        <taxon>Dikarya</taxon>
        <taxon>Ascomycota</taxon>
        <taxon>Pezizomycotina</taxon>
        <taxon>Sordariomycetes</taxon>
        <taxon>Sordariomycetidae</taxon>
        <taxon>Magnaporthales</taxon>
        <taxon>Magnaporthaceae</taxon>
        <taxon>Gaeumannomyces</taxon>
    </lineage>
</organism>
<dbReference type="VEuPathDB" id="FungiDB:GGTG_12089"/>
<dbReference type="SUPFAM" id="SSF55811">
    <property type="entry name" value="Nudix"/>
    <property type="match status" value="1"/>
</dbReference>
<dbReference type="FunFam" id="3.90.79.10:FF:000068">
    <property type="entry name" value="NUDIX family hydrolase, putative"/>
    <property type="match status" value="1"/>
</dbReference>
<dbReference type="RefSeq" id="XP_009228246.1">
    <property type="nucleotide sequence ID" value="XM_009229982.1"/>
</dbReference>
<evidence type="ECO:0000313" key="6">
    <source>
        <dbReference type="Proteomes" id="UP000006039"/>
    </source>
</evidence>
<dbReference type="GO" id="GO:0080042">
    <property type="term" value="F:ADP-glucose pyrophosphohydrolase activity"/>
    <property type="evidence" value="ECO:0007669"/>
    <property type="project" value="TreeGrafter"/>
</dbReference>
<dbReference type="GO" id="GO:0019693">
    <property type="term" value="P:ribose phosphate metabolic process"/>
    <property type="evidence" value="ECO:0007669"/>
    <property type="project" value="TreeGrafter"/>
</dbReference>
<proteinExistence type="predicted"/>
<dbReference type="Pfam" id="PF00293">
    <property type="entry name" value="NUDIX"/>
    <property type="match status" value="1"/>
</dbReference>
<evidence type="ECO:0000259" key="3">
    <source>
        <dbReference type="Pfam" id="PF00293"/>
    </source>
</evidence>
<reference evidence="6" key="1">
    <citation type="submission" date="2010-07" db="EMBL/GenBank/DDBJ databases">
        <title>The genome sequence of Gaeumannomyces graminis var. tritici strain R3-111a-1.</title>
        <authorList>
            <consortium name="The Broad Institute Genome Sequencing Platform"/>
            <person name="Ma L.-J."/>
            <person name="Dead R."/>
            <person name="Young S."/>
            <person name="Zeng Q."/>
            <person name="Koehrsen M."/>
            <person name="Alvarado L."/>
            <person name="Berlin A."/>
            <person name="Chapman S.B."/>
            <person name="Chen Z."/>
            <person name="Freedman E."/>
            <person name="Gellesch M."/>
            <person name="Goldberg J."/>
            <person name="Griggs A."/>
            <person name="Gujja S."/>
            <person name="Heilman E.R."/>
            <person name="Heiman D."/>
            <person name="Hepburn T."/>
            <person name="Howarth C."/>
            <person name="Jen D."/>
            <person name="Larson L."/>
            <person name="Mehta T."/>
            <person name="Neiman D."/>
            <person name="Pearson M."/>
            <person name="Roberts A."/>
            <person name="Saif S."/>
            <person name="Shea T."/>
            <person name="Shenoy N."/>
            <person name="Sisk P."/>
            <person name="Stolte C."/>
            <person name="Sykes S."/>
            <person name="Walk T."/>
            <person name="White J."/>
            <person name="Yandava C."/>
            <person name="Haas B."/>
            <person name="Nusbaum C."/>
            <person name="Birren B."/>
        </authorList>
    </citation>
    <scope>NUCLEOTIDE SEQUENCE [LARGE SCALE GENOMIC DNA]</scope>
    <source>
        <strain evidence="6">R3-111a-1</strain>
    </source>
</reference>
<dbReference type="GeneID" id="20352547"/>
<dbReference type="eggNOG" id="KOG3041">
    <property type="taxonomic scope" value="Eukaryota"/>
</dbReference>
<evidence type="ECO:0000313" key="5">
    <source>
        <dbReference type="EnsemblFungi" id="EJT71068"/>
    </source>
</evidence>
<evidence type="ECO:0000256" key="1">
    <source>
        <dbReference type="ARBA" id="ARBA00001946"/>
    </source>
</evidence>
<comment type="cofactor">
    <cofactor evidence="1">
        <name>Mg(2+)</name>
        <dbReference type="ChEBI" id="CHEBI:18420"/>
    </cofactor>
</comment>
<dbReference type="GO" id="GO:0006753">
    <property type="term" value="P:nucleoside phosphate metabolic process"/>
    <property type="evidence" value="ECO:0007669"/>
    <property type="project" value="TreeGrafter"/>
</dbReference>
<reference evidence="5" key="5">
    <citation type="submission" date="2018-04" db="UniProtKB">
        <authorList>
            <consortium name="EnsemblFungi"/>
        </authorList>
    </citation>
    <scope>IDENTIFICATION</scope>
    <source>
        <strain evidence="5">R3-111a-1</strain>
    </source>
</reference>
<name>J3PF10_GAET3</name>
<dbReference type="Gene3D" id="3.90.79.10">
    <property type="entry name" value="Nucleoside Triphosphate Pyrophosphohydrolase"/>
    <property type="match status" value="1"/>
</dbReference>
<dbReference type="EnsemblFungi" id="EJT71068">
    <property type="protein sequence ID" value="EJT71068"/>
    <property type="gene ID" value="GGTG_12089"/>
</dbReference>
<dbReference type="AlphaFoldDB" id="J3PF10"/>
<evidence type="ECO:0000313" key="4">
    <source>
        <dbReference type="EMBL" id="EJT71068.1"/>
    </source>
</evidence>
<keyword evidence="6" id="KW-1185">Reference proteome</keyword>
<dbReference type="InterPro" id="IPR015797">
    <property type="entry name" value="NUDIX_hydrolase-like_dom_sf"/>
</dbReference>
<dbReference type="CDD" id="cd03424">
    <property type="entry name" value="NUDIX_ADPRase_Nudt5_UGPPase_Nudt14"/>
    <property type="match status" value="1"/>
</dbReference>
<gene>
    <name evidence="5" type="primary">20352547</name>
    <name evidence="4" type="ORF">GGTG_12089</name>
</gene>
<dbReference type="EMBL" id="GL385401">
    <property type="protein sequence ID" value="EJT71068.1"/>
    <property type="molecule type" value="Genomic_DNA"/>
</dbReference>
<reference evidence="4" key="3">
    <citation type="submission" date="2010-09" db="EMBL/GenBank/DDBJ databases">
        <title>Annotation of Gaeumannomyces graminis var. tritici R3-111a-1.</title>
        <authorList>
            <consortium name="The Broad Institute Genome Sequencing Platform"/>
            <person name="Ma L.-J."/>
            <person name="Dead R."/>
            <person name="Young S.K."/>
            <person name="Zeng Q."/>
            <person name="Gargeya S."/>
            <person name="Fitzgerald M."/>
            <person name="Haas B."/>
            <person name="Abouelleil A."/>
            <person name="Alvarado L."/>
            <person name="Arachchi H.M."/>
            <person name="Berlin A."/>
            <person name="Brown A."/>
            <person name="Chapman S.B."/>
            <person name="Chen Z."/>
            <person name="Dunbar C."/>
            <person name="Freedman E."/>
            <person name="Gearin G."/>
            <person name="Gellesch M."/>
            <person name="Goldberg J."/>
            <person name="Griggs A."/>
            <person name="Gujja S."/>
            <person name="Heiman D."/>
            <person name="Howarth C."/>
            <person name="Larson L."/>
            <person name="Lui A."/>
            <person name="MacDonald P.J.P."/>
            <person name="Mehta T."/>
            <person name="Montmayeur A."/>
            <person name="Murphy C."/>
            <person name="Neiman D."/>
            <person name="Pearson M."/>
            <person name="Priest M."/>
            <person name="Roberts A."/>
            <person name="Saif S."/>
            <person name="Shea T."/>
            <person name="Shenoy N."/>
            <person name="Sisk P."/>
            <person name="Stolte C."/>
            <person name="Sykes S."/>
            <person name="Yandava C."/>
            <person name="Wortman J."/>
            <person name="Nusbaum C."/>
            <person name="Birren B."/>
        </authorList>
    </citation>
    <scope>NUCLEOTIDE SEQUENCE</scope>
    <source>
        <strain evidence="4">R3-111a-1</strain>
    </source>
</reference>
<reference evidence="5" key="4">
    <citation type="journal article" date="2015" name="G3 (Bethesda)">
        <title>Genome sequences of three phytopathogenic species of the Magnaporthaceae family of fungi.</title>
        <authorList>
            <person name="Okagaki L.H."/>
            <person name="Nunes C.C."/>
            <person name="Sailsbery J."/>
            <person name="Clay B."/>
            <person name="Brown D."/>
            <person name="John T."/>
            <person name="Oh Y."/>
            <person name="Young N."/>
            <person name="Fitzgerald M."/>
            <person name="Haas B.J."/>
            <person name="Zeng Q."/>
            <person name="Young S."/>
            <person name="Adiconis X."/>
            <person name="Fan L."/>
            <person name="Levin J.Z."/>
            <person name="Mitchell T.K."/>
            <person name="Okubara P.A."/>
            <person name="Farman M.L."/>
            <person name="Kohn L.M."/>
            <person name="Birren B."/>
            <person name="Ma L.-J."/>
            <person name="Dean R.A."/>
        </authorList>
    </citation>
    <scope>NUCLEOTIDE SEQUENCE</scope>
    <source>
        <strain evidence="5">R3-111a-1</strain>
    </source>
</reference>
<dbReference type="GO" id="GO:0080041">
    <property type="term" value="F:ADP-ribose pyrophosphohydrolase activity"/>
    <property type="evidence" value="ECO:0007669"/>
    <property type="project" value="TreeGrafter"/>
</dbReference>
<protein>
    <recommendedName>
        <fullName evidence="3">Nudix hydrolase domain-containing protein</fullName>
    </recommendedName>
</protein>
<feature type="domain" description="Nudix hydrolase" evidence="3">
    <location>
        <begin position="138"/>
        <end position="211"/>
    </location>
</feature>
<dbReference type="OrthoDB" id="10249920at2759"/>
<reference evidence="4" key="2">
    <citation type="submission" date="2010-07" db="EMBL/GenBank/DDBJ databases">
        <authorList>
            <consortium name="The Broad Institute Genome Sequencing Platform"/>
            <consortium name="Broad Institute Genome Sequencing Center for Infectious Disease"/>
            <person name="Ma L.-J."/>
            <person name="Dead R."/>
            <person name="Young S."/>
            <person name="Zeng Q."/>
            <person name="Koehrsen M."/>
            <person name="Alvarado L."/>
            <person name="Berlin A."/>
            <person name="Chapman S.B."/>
            <person name="Chen Z."/>
            <person name="Freedman E."/>
            <person name="Gellesch M."/>
            <person name="Goldberg J."/>
            <person name="Griggs A."/>
            <person name="Gujja S."/>
            <person name="Heilman E.R."/>
            <person name="Heiman D."/>
            <person name="Hepburn T."/>
            <person name="Howarth C."/>
            <person name="Jen D."/>
            <person name="Larson L."/>
            <person name="Mehta T."/>
            <person name="Neiman D."/>
            <person name="Pearson M."/>
            <person name="Roberts A."/>
            <person name="Saif S."/>
            <person name="Shea T."/>
            <person name="Shenoy N."/>
            <person name="Sisk P."/>
            <person name="Stolte C."/>
            <person name="Sykes S."/>
            <person name="Walk T."/>
            <person name="White J."/>
            <person name="Yandava C."/>
            <person name="Haas B."/>
            <person name="Nusbaum C."/>
            <person name="Birren B."/>
        </authorList>
    </citation>
    <scope>NUCLEOTIDE SEQUENCE</scope>
    <source>
        <strain evidence="4">R3-111a-1</strain>
    </source>
</reference>
<keyword evidence="2" id="KW-0378">Hydrolase</keyword>
<dbReference type="Proteomes" id="UP000006039">
    <property type="component" value="Unassembled WGS sequence"/>
</dbReference>
<dbReference type="PANTHER" id="PTHR11839">
    <property type="entry name" value="UDP/ADP-SUGAR PYROPHOSPHATASE"/>
    <property type="match status" value="1"/>
</dbReference>
<sequence>MRLETIPHLQLPRVFRALSRQAHSNTRPALGFCRMASTFQLPDHDIPVTLPQGLSKEQLLGFHPFKNWVATLTSSLALQSTAANHPFGQDPYRLRSVTVQAFDLFGASRVGFLKLAADVSNGAGESLPGAVFLRGPSVAMMVVLMPDDGADERHVLLTVQPRVAAGSLAFAELPAGMVDDEGQFAGTAAREIKEELGLDIPASELTCLSDLAAEEAATAAAAGGQRDAGEKLARAVYPSAGGCDEYIPIFMHERRVPRKQLAEWTGKLTGLRDEGEKITLKLVPMDDLWYEGACDAKCLAAIALWQGLRRKGRL</sequence>
<accession>J3PF10</accession>
<dbReference type="STRING" id="644352.J3PF10"/>
<dbReference type="PANTHER" id="PTHR11839:SF18">
    <property type="entry name" value="NUDIX HYDROLASE DOMAIN-CONTAINING PROTEIN"/>
    <property type="match status" value="1"/>
</dbReference>
<dbReference type="HOGENOM" id="CLU_070130_0_0_1"/>